<dbReference type="EMBL" id="SRLO01000822">
    <property type="protein sequence ID" value="TNN45822.1"/>
    <property type="molecule type" value="Genomic_DNA"/>
</dbReference>
<reference evidence="2 3" key="1">
    <citation type="submission" date="2019-03" db="EMBL/GenBank/DDBJ databases">
        <title>First draft genome of Liparis tanakae, snailfish: a comprehensive survey of snailfish specific genes.</title>
        <authorList>
            <person name="Kim W."/>
            <person name="Song I."/>
            <person name="Jeong J.-H."/>
            <person name="Kim D."/>
            <person name="Kim S."/>
            <person name="Ryu S."/>
            <person name="Song J.Y."/>
            <person name="Lee S.K."/>
        </authorList>
    </citation>
    <scope>NUCLEOTIDE SEQUENCE [LARGE SCALE GENOMIC DNA]</scope>
    <source>
        <tissue evidence="2">Muscle</tissue>
    </source>
</reference>
<dbReference type="AlphaFoldDB" id="A0A4Z2FZM9"/>
<feature type="compositionally biased region" description="Gly residues" evidence="1">
    <location>
        <begin position="36"/>
        <end position="45"/>
    </location>
</feature>
<proteinExistence type="predicted"/>
<evidence type="ECO:0000313" key="3">
    <source>
        <dbReference type="Proteomes" id="UP000314294"/>
    </source>
</evidence>
<dbReference type="Proteomes" id="UP000314294">
    <property type="component" value="Unassembled WGS sequence"/>
</dbReference>
<evidence type="ECO:0000313" key="2">
    <source>
        <dbReference type="EMBL" id="TNN45822.1"/>
    </source>
</evidence>
<accession>A0A4Z2FZM9</accession>
<comment type="caution">
    <text evidence="2">The sequence shown here is derived from an EMBL/GenBank/DDBJ whole genome shotgun (WGS) entry which is preliminary data.</text>
</comment>
<evidence type="ECO:0000256" key="1">
    <source>
        <dbReference type="SAM" id="MobiDB-lite"/>
    </source>
</evidence>
<keyword evidence="3" id="KW-1185">Reference proteome</keyword>
<protein>
    <submittedName>
        <fullName evidence="2">Uncharacterized protein</fullName>
    </submittedName>
</protein>
<name>A0A4Z2FZM9_9TELE</name>
<sequence>MRSGRKYNKPKRRAQIRPCVPVHRETARQRHLAARGGTGGEGGCLRGWEDWQGGRGEKSPPKLAPRAQMGRTVGLAVVGVPSAASSGCPESKLTRVSLTVPMSGVRRCGNTYSRRQTLVSDEGIYSLGGTCGSSVK</sequence>
<gene>
    <name evidence="2" type="ORF">EYF80_043977</name>
</gene>
<feature type="region of interest" description="Disordered" evidence="1">
    <location>
        <begin position="24"/>
        <end position="67"/>
    </location>
</feature>
<organism evidence="2 3">
    <name type="scientific">Liparis tanakae</name>
    <name type="common">Tanaka's snailfish</name>
    <dbReference type="NCBI Taxonomy" id="230148"/>
    <lineage>
        <taxon>Eukaryota</taxon>
        <taxon>Metazoa</taxon>
        <taxon>Chordata</taxon>
        <taxon>Craniata</taxon>
        <taxon>Vertebrata</taxon>
        <taxon>Euteleostomi</taxon>
        <taxon>Actinopterygii</taxon>
        <taxon>Neopterygii</taxon>
        <taxon>Teleostei</taxon>
        <taxon>Neoteleostei</taxon>
        <taxon>Acanthomorphata</taxon>
        <taxon>Eupercaria</taxon>
        <taxon>Perciformes</taxon>
        <taxon>Cottioidei</taxon>
        <taxon>Cottales</taxon>
        <taxon>Liparidae</taxon>
        <taxon>Liparis</taxon>
    </lineage>
</organism>